<keyword evidence="3" id="KW-1015">Disulfide bond</keyword>
<evidence type="ECO:0000256" key="2">
    <source>
        <dbReference type="ARBA" id="ARBA00022525"/>
    </source>
</evidence>
<keyword evidence="7" id="KW-0812">Transmembrane</keyword>
<feature type="transmembrane region" description="Helical" evidence="7">
    <location>
        <begin position="12"/>
        <end position="32"/>
    </location>
</feature>
<dbReference type="PROSITE" id="PS00134">
    <property type="entry name" value="TRYPSIN_HIS"/>
    <property type="match status" value="1"/>
</dbReference>
<proteinExistence type="predicted"/>
<organism evidence="9 10">
    <name type="scientific">Aphis gossypii</name>
    <name type="common">Cotton aphid</name>
    <dbReference type="NCBI Taxonomy" id="80765"/>
    <lineage>
        <taxon>Eukaryota</taxon>
        <taxon>Metazoa</taxon>
        <taxon>Ecdysozoa</taxon>
        <taxon>Arthropoda</taxon>
        <taxon>Hexapoda</taxon>
        <taxon>Insecta</taxon>
        <taxon>Pterygota</taxon>
        <taxon>Neoptera</taxon>
        <taxon>Paraneoptera</taxon>
        <taxon>Hemiptera</taxon>
        <taxon>Sternorrhyncha</taxon>
        <taxon>Aphidomorpha</taxon>
        <taxon>Aphidoidea</taxon>
        <taxon>Aphididae</taxon>
        <taxon>Aphidini</taxon>
        <taxon>Aphis</taxon>
        <taxon>Aphis</taxon>
    </lineage>
</organism>
<dbReference type="SMART" id="SM00020">
    <property type="entry name" value="Tryp_SPc"/>
    <property type="match status" value="1"/>
</dbReference>
<name>A0A9P0IXG0_APHGO</name>
<evidence type="ECO:0000256" key="7">
    <source>
        <dbReference type="SAM" id="Phobius"/>
    </source>
</evidence>
<gene>
    <name evidence="9" type="ORF">APHIGO_LOCUS4572</name>
</gene>
<dbReference type="GO" id="GO:0006508">
    <property type="term" value="P:proteolysis"/>
    <property type="evidence" value="ECO:0007669"/>
    <property type="project" value="InterPro"/>
</dbReference>
<dbReference type="Proteomes" id="UP001154329">
    <property type="component" value="Chromosome 2"/>
</dbReference>
<dbReference type="PRINTS" id="PR00722">
    <property type="entry name" value="CHYMOTRYPSIN"/>
</dbReference>
<feature type="domain" description="Peptidase S1" evidence="8">
    <location>
        <begin position="208"/>
        <end position="478"/>
    </location>
</feature>
<dbReference type="Gene3D" id="2.40.10.10">
    <property type="entry name" value="Trypsin-like serine proteases"/>
    <property type="match status" value="2"/>
</dbReference>
<evidence type="ECO:0000259" key="8">
    <source>
        <dbReference type="PROSITE" id="PS50240"/>
    </source>
</evidence>
<feature type="region of interest" description="Disordered" evidence="6">
    <location>
        <begin position="64"/>
        <end position="154"/>
    </location>
</feature>
<dbReference type="InterPro" id="IPR043504">
    <property type="entry name" value="Peptidase_S1_PA_chymotrypsin"/>
</dbReference>
<feature type="region of interest" description="Disordered" evidence="6">
    <location>
        <begin position="167"/>
        <end position="189"/>
    </location>
</feature>
<dbReference type="InterPro" id="IPR018114">
    <property type="entry name" value="TRYPSIN_HIS"/>
</dbReference>
<protein>
    <recommendedName>
        <fullName evidence="4">Phenoloxidase-activating factor 2</fullName>
    </recommendedName>
    <alternativeName>
        <fullName evidence="5">Prophenoloxidase-activating factor II</fullName>
    </alternativeName>
</protein>
<keyword evidence="7" id="KW-0472">Membrane</keyword>
<dbReference type="GO" id="GO:0004252">
    <property type="term" value="F:serine-type endopeptidase activity"/>
    <property type="evidence" value="ECO:0007669"/>
    <property type="project" value="InterPro"/>
</dbReference>
<dbReference type="PANTHER" id="PTHR24258:SF129">
    <property type="entry name" value="LP15124P-RELATED"/>
    <property type="match status" value="1"/>
</dbReference>
<dbReference type="PANTHER" id="PTHR24258">
    <property type="entry name" value="SERINE PROTEASE-RELATED"/>
    <property type="match status" value="1"/>
</dbReference>
<dbReference type="AlphaFoldDB" id="A0A9P0IXG0"/>
<dbReference type="Pfam" id="PF00089">
    <property type="entry name" value="Trypsin"/>
    <property type="match status" value="1"/>
</dbReference>
<evidence type="ECO:0000256" key="3">
    <source>
        <dbReference type="ARBA" id="ARBA00023157"/>
    </source>
</evidence>
<feature type="compositionally biased region" description="Basic and acidic residues" evidence="6">
    <location>
        <begin position="64"/>
        <end position="149"/>
    </location>
</feature>
<dbReference type="InterPro" id="IPR001314">
    <property type="entry name" value="Peptidase_S1A"/>
</dbReference>
<evidence type="ECO:0000256" key="6">
    <source>
        <dbReference type="SAM" id="MobiDB-lite"/>
    </source>
</evidence>
<evidence type="ECO:0000256" key="5">
    <source>
        <dbReference type="ARBA" id="ARBA00076468"/>
    </source>
</evidence>
<evidence type="ECO:0000313" key="10">
    <source>
        <dbReference type="Proteomes" id="UP001154329"/>
    </source>
</evidence>
<dbReference type="GO" id="GO:0005576">
    <property type="term" value="C:extracellular region"/>
    <property type="evidence" value="ECO:0007669"/>
    <property type="project" value="UniProtKB-SubCell"/>
</dbReference>
<dbReference type="PROSITE" id="PS50240">
    <property type="entry name" value="TRYPSIN_DOM"/>
    <property type="match status" value="1"/>
</dbReference>
<sequence>MIQKLLQLKSMSQIFLMLHLLTVIVLVLKIIAKNQILTKQMLLKKPSYTEMPFDGHTVDHTKETYVSHNEDNTKKPYDGQSNEYHKHTSEGPKEDYTKKPYDGHTEDHTKKTYVSHNEDNTKKPYESQTEEYTKNPYDHPKEDYTKNPHDGQSGYITKEPSVDNTYEVTDKSNNPEHIISTEPDKTSYDHHHVQHKCGTWNKYGAGFRIGNTPDGESQFGEFPSMVAIFKEELSKDGEKNLVLNCGGSLIEKDVILTAAHCVIKKDISTLVVRAGEWDLKTEKELLSHQDRRVSKIVTHPDYYAGGLYNDVALIFTENPFSLQDNIQLMCLPSSNDIFINDMCYSSGWGKTVSYNNYTIVKKTESGKIKESGLYQVSILKKVELPIVPRSKCMDILRTTRLGPKFVLHDSFICAGGIEGKDTCKGDGGSPLMCPYKDDPDHLVQVGIVAWGINCGLADIPAAYVNVAGFVYWIKNEIEKRRY</sequence>
<evidence type="ECO:0000313" key="9">
    <source>
        <dbReference type="EMBL" id="CAH1721892.1"/>
    </source>
</evidence>
<dbReference type="EMBL" id="OU899035">
    <property type="protein sequence ID" value="CAH1721892.1"/>
    <property type="molecule type" value="Genomic_DNA"/>
</dbReference>
<reference evidence="9" key="2">
    <citation type="submission" date="2022-10" db="EMBL/GenBank/DDBJ databases">
        <authorList>
            <consortium name="ENA_rothamsted_submissions"/>
            <consortium name="culmorum"/>
            <person name="King R."/>
        </authorList>
    </citation>
    <scope>NUCLEOTIDE SEQUENCE</scope>
</reference>
<dbReference type="CDD" id="cd00190">
    <property type="entry name" value="Tryp_SPc"/>
    <property type="match status" value="1"/>
</dbReference>
<keyword evidence="7" id="KW-1133">Transmembrane helix</keyword>
<dbReference type="FunFam" id="2.40.10.10:FF:000038">
    <property type="entry name" value="Serine protease"/>
    <property type="match status" value="1"/>
</dbReference>
<keyword evidence="2" id="KW-0964">Secreted</keyword>
<dbReference type="InterPro" id="IPR009003">
    <property type="entry name" value="Peptidase_S1_PA"/>
</dbReference>
<keyword evidence="10" id="KW-1185">Reference proteome</keyword>
<accession>A0A9P0IXG0</accession>
<evidence type="ECO:0000256" key="4">
    <source>
        <dbReference type="ARBA" id="ARBA00068096"/>
    </source>
</evidence>
<dbReference type="InterPro" id="IPR001254">
    <property type="entry name" value="Trypsin_dom"/>
</dbReference>
<comment type="subcellular location">
    <subcellularLocation>
        <location evidence="1">Secreted</location>
    </subcellularLocation>
</comment>
<dbReference type="SUPFAM" id="SSF50494">
    <property type="entry name" value="Trypsin-like serine proteases"/>
    <property type="match status" value="1"/>
</dbReference>
<reference evidence="9" key="1">
    <citation type="submission" date="2022-02" db="EMBL/GenBank/DDBJ databases">
        <authorList>
            <person name="King R."/>
        </authorList>
    </citation>
    <scope>NUCLEOTIDE SEQUENCE</scope>
</reference>
<evidence type="ECO:0000256" key="1">
    <source>
        <dbReference type="ARBA" id="ARBA00004613"/>
    </source>
</evidence>